<dbReference type="InterPro" id="IPR035587">
    <property type="entry name" value="DUS-like_FMN-bd"/>
</dbReference>
<evidence type="ECO:0000256" key="9">
    <source>
        <dbReference type="ARBA" id="ARBA00038890"/>
    </source>
</evidence>
<evidence type="ECO:0000256" key="13">
    <source>
        <dbReference type="ARBA" id="ARBA00049467"/>
    </source>
</evidence>
<proteinExistence type="inferred from homology"/>
<keyword evidence="3" id="KW-0288">FMN</keyword>
<feature type="domain" description="DUS-like FMN-binding" evidence="15">
    <location>
        <begin position="126"/>
        <end position="335"/>
    </location>
</feature>
<reference evidence="16 17" key="1">
    <citation type="journal article" date="2024" name="Science">
        <title>Giant polyketide synthase enzymes in the biosynthesis of giant marine polyether toxins.</title>
        <authorList>
            <person name="Fallon T.R."/>
            <person name="Shende V.V."/>
            <person name="Wierzbicki I.H."/>
            <person name="Pendleton A.L."/>
            <person name="Watervoot N.F."/>
            <person name="Auber R.P."/>
            <person name="Gonzalez D.J."/>
            <person name="Wisecaver J.H."/>
            <person name="Moore B.S."/>
        </authorList>
    </citation>
    <scope>NUCLEOTIDE SEQUENCE [LARGE SCALE GENOMIC DNA]</scope>
    <source>
        <strain evidence="16 17">12B1</strain>
    </source>
</reference>
<protein>
    <recommendedName>
        <fullName evidence="9">tRNA-dihydrouridine(16/17) synthase [NAD(P)(+)]</fullName>
        <ecNumber evidence="9">1.3.1.88</ecNumber>
    </recommendedName>
</protein>
<gene>
    <name evidence="16" type="ORF">AB1Y20_006451</name>
</gene>
<evidence type="ECO:0000256" key="4">
    <source>
        <dbReference type="ARBA" id="ARBA00022694"/>
    </source>
</evidence>
<evidence type="ECO:0000256" key="2">
    <source>
        <dbReference type="ARBA" id="ARBA00022630"/>
    </source>
</evidence>
<evidence type="ECO:0000256" key="1">
    <source>
        <dbReference type="ARBA" id="ARBA00001917"/>
    </source>
</evidence>
<comment type="caution">
    <text evidence="16">The sequence shown here is derived from an EMBL/GenBank/DDBJ whole genome shotgun (WGS) entry which is preliminary data.</text>
</comment>
<evidence type="ECO:0000313" key="17">
    <source>
        <dbReference type="Proteomes" id="UP001515480"/>
    </source>
</evidence>
<evidence type="ECO:0000256" key="11">
    <source>
        <dbReference type="ARBA" id="ARBA00047652"/>
    </source>
</evidence>
<evidence type="ECO:0000256" key="12">
    <source>
        <dbReference type="ARBA" id="ARBA00048934"/>
    </source>
</evidence>
<sequence length="432" mass="46690">MSGLWSVEGGCFVLAPMVDQSEAAFRVLCMRHGAHLAYTPMISSRQLVSSALYRQRVWDDLPSAAQNDHSTPPNPSPGRPMKEDDPSTPPHPSACLPMKDDPSTPPHPSACLPMKADPSTPRRRSACRPVVAQLAGNDPSTLLEAARLLEARCDAIDLNFGCPQKIARRGGYGAWLLDEPERIEAIVRTLAASLRLPVAAKIRLLGSVEATVALALRVERAGASAITVHGRRREQKGKAQRGADWAAIAAVKAAVRIPVIANGGIYSLEDVRACLKATGADGVMSGEGLLENPALFEGRMAGDAPEQLALEYIALQDEYPSDLRSVKQHLFNMCYASLQVHTDQRAALHQARTLQQMHAIVLDLAGRPRAHRPPFCNEPGERYTCWYRRHAWEEERAALKLAANAAASIAACARETDSADALATEDKGVSTA</sequence>
<name>A0AB34J0C7_PRYPA</name>
<organism evidence="16 17">
    <name type="scientific">Prymnesium parvum</name>
    <name type="common">Toxic golden alga</name>
    <dbReference type="NCBI Taxonomy" id="97485"/>
    <lineage>
        <taxon>Eukaryota</taxon>
        <taxon>Haptista</taxon>
        <taxon>Haptophyta</taxon>
        <taxon>Prymnesiophyceae</taxon>
        <taxon>Prymnesiales</taxon>
        <taxon>Prymnesiaceae</taxon>
        <taxon>Prymnesium</taxon>
    </lineage>
</organism>
<dbReference type="PANTHER" id="PTHR11082">
    <property type="entry name" value="TRNA-DIHYDROURIDINE SYNTHASE"/>
    <property type="match status" value="1"/>
</dbReference>
<keyword evidence="6" id="KW-0560">Oxidoreductase</keyword>
<evidence type="ECO:0000259" key="15">
    <source>
        <dbReference type="Pfam" id="PF01207"/>
    </source>
</evidence>
<keyword evidence="5" id="KW-0521">NADP</keyword>
<dbReference type="GO" id="GO:0050660">
    <property type="term" value="F:flavin adenine dinucleotide binding"/>
    <property type="evidence" value="ECO:0007669"/>
    <property type="project" value="InterPro"/>
</dbReference>
<comment type="catalytic activity">
    <reaction evidence="13">
        <text>5,6-dihydrouridine(17) in tRNA + NADP(+) = uridine(17) in tRNA + NADPH + H(+)</text>
        <dbReference type="Rhea" id="RHEA:53368"/>
        <dbReference type="Rhea" id="RHEA-COMP:13541"/>
        <dbReference type="Rhea" id="RHEA-COMP:13542"/>
        <dbReference type="ChEBI" id="CHEBI:15378"/>
        <dbReference type="ChEBI" id="CHEBI:57783"/>
        <dbReference type="ChEBI" id="CHEBI:58349"/>
        <dbReference type="ChEBI" id="CHEBI:65315"/>
        <dbReference type="ChEBI" id="CHEBI:74443"/>
        <dbReference type="EC" id="1.3.1.88"/>
    </reaction>
    <physiologicalReaction direction="right-to-left" evidence="13">
        <dbReference type="Rhea" id="RHEA:53370"/>
    </physiologicalReaction>
</comment>
<keyword evidence="17" id="KW-1185">Reference proteome</keyword>
<keyword evidence="7" id="KW-0520">NAD</keyword>
<evidence type="ECO:0000256" key="14">
    <source>
        <dbReference type="SAM" id="MobiDB-lite"/>
    </source>
</evidence>
<accession>A0AB34J0C7</accession>
<keyword evidence="2" id="KW-0285">Flavoprotein</keyword>
<dbReference type="Proteomes" id="UP001515480">
    <property type="component" value="Unassembled WGS sequence"/>
</dbReference>
<dbReference type="AlphaFoldDB" id="A0AB34J0C7"/>
<evidence type="ECO:0000256" key="5">
    <source>
        <dbReference type="ARBA" id="ARBA00022857"/>
    </source>
</evidence>
<comment type="catalytic activity">
    <reaction evidence="11">
        <text>5,6-dihydrouridine(16) in tRNA + NADP(+) = uridine(16) in tRNA + NADPH + H(+)</text>
        <dbReference type="Rhea" id="RHEA:53376"/>
        <dbReference type="Rhea" id="RHEA-COMP:13543"/>
        <dbReference type="Rhea" id="RHEA-COMP:13544"/>
        <dbReference type="ChEBI" id="CHEBI:15378"/>
        <dbReference type="ChEBI" id="CHEBI:57783"/>
        <dbReference type="ChEBI" id="CHEBI:58349"/>
        <dbReference type="ChEBI" id="CHEBI:65315"/>
        <dbReference type="ChEBI" id="CHEBI:74443"/>
        <dbReference type="EC" id="1.3.1.88"/>
    </reaction>
    <physiologicalReaction direction="right-to-left" evidence="11">
        <dbReference type="Rhea" id="RHEA:53378"/>
    </physiologicalReaction>
</comment>
<dbReference type="Gene3D" id="3.20.20.70">
    <property type="entry name" value="Aldolase class I"/>
    <property type="match status" value="1"/>
</dbReference>
<dbReference type="InterPro" id="IPR013785">
    <property type="entry name" value="Aldolase_TIM"/>
</dbReference>
<dbReference type="PROSITE" id="PS01136">
    <property type="entry name" value="UPF0034"/>
    <property type="match status" value="1"/>
</dbReference>
<comment type="cofactor">
    <cofactor evidence="1">
        <name>FMN</name>
        <dbReference type="ChEBI" id="CHEBI:58210"/>
    </cofactor>
</comment>
<evidence type="ECO:0000256" key="3">
    <source>
        <dbReference type="ARBA" id="ARBA00022643"/>
    </source>
</evidence>
<dbReference type="EC" id="1.3.1.88" evidence="9"/>
<dbReference type="CDD" id="cd02801">
    <property type="entry name" value="DUS_like_FMN"/>
    <property type="match status" value="1"/>
</dbReference>
<evidence type="ECO:0000256" key="10">
    <source>
        <dbReference type="ARBA" id="ARBA00047287"/>
    </source>
</evidence>
<dbReference type="EMBL" id="JBGBPQ010000015">
    <property type="protein sequence ID" value="KAL1510119.1"/>
    <property type="molecule type" value="Genomic_DNA"/>
</dbReference>
<feature type="domain" description="DUS-like FMN-binding" evidence="15">
    <location>
        <begin position="14"/>
        <end position="63"/>
    </location>
</feature>
<dbReference type="Pfam" id="PF01207">
    <property type="entry name" value="Dus"/>
    <property type="match status" value="2"/>
</dbReference>
<evidence type="ECO:0000256" key="7">
    <source>
        <dbReference type="ARBA" id="ARBA00023027"/>
    </source>
</evidence>
<keyword evidence="4" id="KW-0819">tRNA processing</keyword>
<evidence type="ECO:0000313" key="16">
    <source>
        <dbReference type="EMBL" id="KAL1510119.1"/>
    </source>
</evidence>
<comment type="similarity">
    <text evidence="8">Belongs to the Dus family. Dus1 subfamily.</text>
</comment>
<evidence type="ECO:0000256" key="8">
    <source>
        <dbReference type="ARBA" id="ARBA00038313"/>
    </source>
</evidence>
<comment type="catalytic activity">
    <reaction evidence="12">
        <text>5,6-dihydrouridine(16) in tRNA + NAD(+) = uridine(16) in tRNA + NADH + H(+)</text>
        <dbReference type="Rhea" id="RHEA:53380"/>
        <dbReference type="Rhea" id="RHEA-COMP:13543"/>
        <dbReference type="Rhea" id="RHEA-COMP:13544"/>
        <dbReference type="ChEBI" id="CHEBI:15378"/>
        <dbReference type="ChEBI" id="CHEBI:57540"/>
        <dbReference type="ChEBI" id="CHEBI:57945"/>
        <dbReference type="ChEBI" id="CHEBI:65315"/>
        <dbReference type="ChEBI" id="CHEBI:74443"/>
        <dbReference type="EC" id="1.3.1.88"/>
    </reaction>
    <physiologicalReaction direction="right-to-left" evidence="12">
        <dbReference type="Rhea" id="RHEA:53382"/>
    </physiologicalReaction>
</comment>
<feature type="region of interest" description="Disordered" evidence="14">
    <location>
        <begin position="62"/>
        <end position="127"/>
    </location>
</feature>
<dbReference type="InterPro" id="IPR018517">
    <property type="entry name" value="tRNA_hU_synthase_CS"/>
</dbReference>
<comment type="catalytic activity">
    <reaction evidence="10">
        <text>5,6-dihydrouridine(17) in tRNA + NAD(+) = uridine(17) in tRNA + NADH + H(+)</text>
        <dbReference type="Rhea" id="RHEA:53372"/>
        <dbReference type="Rhea" id="RHEA-COMP:13541"/>
        <dbReference type="Rhea" id="RHEA-COMP:13542"/>
        <dbReference type="ChEBI" id="CHEBI:15378"/>
        <dbReference type="ChEBI" id="CHEBI:57540"/>
        <dbReference type="ChEBI" id="CHEBI:57945"/>
        <dbReference type="ChEBI" id="CHEBI:65315"/>
        <dbReference type="ChEBI" id="CHEBI:74443"/>
        <dbReference type="EC" id="1.3.1.88"/>
    </reaction>
    <physiologicalReaction direction="right-to-left" evidence="10">
        <dbReference type="Rhea" id="RHEA:53374"/>
    </physiologicalReaction>
</comment>
<dbReference type="GO" id="GO:0017150">
    <property type="term" value="F:tRNA dihydrouridine synthase activity"/>
    <property type="evidence" value="ECO:0007669"/>
    <property type="project" value="InterPro"/>
</dbReference>
<evidence type="ECO:0000256" key="6">
    <source>
        <dbReference type="ARBA" id="ARBA00023002"/>
    </source>
</evidence>
<dbReference type="PANTHER" id="PTHR11082:SF5">
    <property type="entry name" value="TRNA-DIHYDROURIDINE(16_17) SYNTHASE [NAD(P)(+)]-LIKE"/>
    <property type="match status" value="1"/>
</dbReference>
<dbReference type="SUPFAM" id="SSF51395">
    <property type="entry name" value="FMN-linked oxidoreductases"/>
    <property type="match status" value="1"/>
</dbReference>